<keyword evidence="3" id="KW-1185">Reference proteome</keyword>
<evidence type="ECO:0000313" key="2">
    <source>
        <dbReference type="EMBL" id="KZZ95606.1"/>
    </source>
</evidence>
<dbReference type="Pfam" id="PF19271">
    <property type="entry name" value="Nis1"/>
    <property type="match status" value="1"/>
</dbReference>
<evidence type="ECO:0008006" key="4">
    <source>
        <dbReference type="Google" id="ProtNLM"/>
    </source>
</evidence>
<dbReference type="Proteomes" id="UP000242877">
    <property type="component" value="Unassembled WGS sequence"/>
</dbReference>
<proteinExistence type="predicted"/>
<organism evidence="2 3">
    <name type="scientific">Ascosphaera apis ARSEF 7405</name>
    <dbReference type="NCBI Taxonomy" id="392613"/>
    <lineage>
        <taxon>Eukaryota</taxon>
        <taxon>Fungi</taxon>
        <taxon>Dikarya</taxon>
        <taxon>Ascomycota</taxon>
        <taxon>Pezizomycotina</taxon>
        <taxon>Eurotiomycetes</taxon>
        <taxon>Eurotiomycetidae</taxon>
        <taxon>Onygenales</taxon>
        <taxon>Ascosphaeraceae</taxon>
        <taxon>Ascosphaera</taxon>
    </lineage>
</organism>
<protein>
    <recommendedName>
        <fullName evidence="4">Secreted protein NIS1</fullName>
    </recommendedName>
</protein>
<dbReference type="VEuPathDB" id="FungiDB:AAP_01282"/>
<gene>
    <name evidence="2" type="ORF">AAP_01282</name>
</gene>
<feature type="chain" id="PRO_5007895758" description="Secreted protein NIS1" evidence="1">
    <location>
        <begin position="19"/>
        <end position="144"/>
    </location>
</feature>
<name>A0A168BQK6_9EURO</name>
<reference evidence="2 3" key="1">
    <citation type="journal article" date="2016" name="Genome Biol. Evol.">
        <title>Divergent and convergent evolution of fungal pathogenicity.</title>
        <authorList>
            <person name="Shang Y."/>
            <person name="Xiao G."/>
            <person name="Zheng P."/>
            <person name="Cen K."/>
            <person name="Zhan S."/>
            <person name="Wang C."/>
        </authorList>
    </citation>
    <scope>NUCLEOTIDE SEQUENCE [LARGE SCALE GENOMIC DNA]</scope>
    <source>
        <strain evidence="2 3">ARSEF 7405</strain>
    </source>
</reference>
<evidence type="ECO:0000313" key="3">
    <source>
        <dbReference type="Proteomes" id="UP000242877"/>
    </source>
</evidence>
<dbReference type="OrthoDB" id="3913322at2759"/>
<dbReference type="EMBL" id="AZGZ01000004">
    <property type="protein sequence ID" value="KZZ95606.1"/>
    <property type="molecule type" value="Genomic_DNA"/>
</dbReference>
<accession>A0A168BQK6</accession>
<sequence>MKFSIATALTVLAGVASARIDYFTVPSTIKPGDKFEVTLEGHNYIQSMYEIAAAFGITGSVYSQYSDSLQIYLDSVYLGPEKSNTVHNYKFPVTLPESVQKGDYTFGVGLFELVGALNSPSAGFMHANITVGDETSSELVEGGF</sequence>
<evidence type="ECO:0000256" key="1">
    <source>
        <dbReference type="SAM" id="SignalP"/>
    </source>
</evidence>
<keyword evidence="1" id="KW-0732">Signal</keyword>
<comment type="caution">
    <text evidence="2">The sequence shown here is derived from an EMBL/GenBank/DDBJ whole genome shotgun (WGS) entry which is preliminary data.</text>
</comment>
<dbReference type="AlphaFoldDB" id="A0A168BQK6"/>
<feature type="signal peptide" evidence="1">
    <location>
        <begin position="1"/>
        <end position="18"/>
    </location>
</feature>
<dbReference type="InterPro" id="IPR045469">
    <property type="entry name" value="Nis1"/>
</dbReference>